<feature type="signal peptide" evidence="7">
    <location>
        <begin position="1"/>
        <end position="26"/>
    </location>
</feature>
<evidence type="ECO:0000259" key="9">
    <source>
        <dbReference type="Pfam" id="PF05922"/>
    </source>
</evidence>
<dbReference type="PANTHER" id="PTHR43806:SF11">
    <property type="entry name" value="CEREVISIN-RELATED"/>
    <property type="match status" value="1"/>
</dbReference>
<evidence type="ECO:0000313" key="10">
    <source>
        <dbReference type="EMBL" id="GAA0924672.1"/>
    </source>
</evidence>
<dbReference type="PANTHER" id="PTHR43806">
    <property type="entry name" value="PEPTIDASE S8"/>
    <property type="match status" value="1"/>
</dbReference>
<dbReference type="RefSeq" id="WP_343950028.1">
    <property type="nucleotide sequence ID" value="NZ_BAAAHQ010000011.1"/>
</dbReference>
<evidence type="ECO:0000256" key="6">
    <source>
        <dbReference type="RuleBase" id="RU003355"/>
    </source>
</evidence>
<name>A0ABN1PAD6_9ACTN</name>
<evidence type="ECO:0000256" key="4">
    <source>
        <dbReference type="ARBA" id="ARBA00022825"/>
    </source>
</evidence>
<keyword evidence="4 5" id="KW-0720">Serine protease</keyword>
<gene>
    <name evidence="10" type="ORF">GCM10009560_25570</name>
</gene>
<dbReference type="Gene3D" id="3.30.70.80">
    <property type="entry name" value="Peptidase S8 propeptide/proteinase inhibitor I9"/>
    <property type="match status" value="1"/>
</dbReference>
<comment type="similarity">
    <text evidence="1 5 6">Belongs to the peptidase S8 family.</text>
</comment>
<dbReference type="PROSITE" id="PS00136">
    <property type="entry name" value="SUBTILASE_ASP"/>
    <property type="match status" value="1"/>
</dbReference>
<evidence type="ECO:0000256" key="1">
    <source>
        <dbReference type="ARBA" id="ARBA00011073"/>
    </source>
</evidence>
<keyword evidence="2 5" id="KW-0645">Protease</keyword>
<dbReference type="InterPro" id="IPR023827">
    <property type="entry name" value="Peptidase_S8_Asp-AS"/>
</dbReference>
<dbReference type="InterPro" id="IPR034193">
    <property type="entry name" value="PCSK9_ProteinaseK-like"/>
</dbReference>
<evidence type="ECO:0000259" key="8">
    <source>
        <dbReference type="Pfam" id="PF00082"/>
    </source>
</evidence>
<reference evidence="10 11" key="1">
    <citation type="journal article" date="2019" name="Int. J. Syst. Evol. Microbiol.">
        <title>The Global Catalogue of Microorganisms (GCM) 10K type strain sequencing project: providing services to taxonomists for standard genome sequencing and annotation.</title>
        <authorList>
            <consortium name="The Broad Institute Genomics Platform"/>
            <consortium name="The Broad Institute Genome Sequencing Center for Infectious Disease"/>
            <person name="Wu L."/>
            <person name="Ma J."/>
        </authorList>
    </citation>
    <scope>NUCLEOTIDE SEQUENCE [LARGE SCALE GENOMIC DNA]</scope>
    <source>
        <strain evidence="10 11">JCM 11136</strain>
    </source>
</reference>
<evidence type="ECO:0000256" key="7">
    <source>
        <dbReference type="SAM" id="SignalP"/>
    </source>
</evidence>
<feature type="active site" description="Charge relay system" evidence="5">
    <location>
        <position position="325"/>
    </location>
</feature>
<accession>A0ABN1PAD6</accession>
<dbReference type="SUPFAM" id="SSF54897">
    <property type="entry name" value="Protease propeptides/inhibitors"/>
    <property type="match status" value="1"/>
</dbReference>
<protein>
    <submittedName>
        <fullName evidence="10">Uncharacterized protein</fullName>
    </submittedName>
</protein>
<proteinExistence type="inferred from homology"/>
<keyword evidence="11" id="KW-1185">Reference proteome</keyword>
<dbReference type="PROSITE" id="PS00138">
    <property type="entry name" value="SUBTILASE_SER"/>
    <property type="match status" value="1"/>
</dbReference>
<dbReference type="InterPro" id="IPR022398">
    <property type="entry name" value="Peptidase_S8_His-AS"/>
</dbReference>
<feature type="active site" description="Charge relay system" evidence="5">
    <location>
        <position position="173"/>
    </location>
</feature>
<dbReference type="InterPro" id="IPR036852">
    <property type="entry name" value="Peptidase_S8/S53_dom_sf"/>
</dbReference>
<evidence type="ECO:0000256" key="2">
    <source>
        <dbReference type="ARBA" id="ARBA00022670"/>
    </source>
</evidence>
<dbReference type="CDD" id="cd04077">
    <property type="entry name" value="Peptidases_S8_PCSK9_ProteinaseK_like"/>
    <property type="match status" value="1"/>
</dbReference>
<evidence type="ECO:0000313" key="11">
    <source>
        <dbReference type="Proteomes" id="UP001501578"/>
    </source>
</evidence>
<dbReference type="EMBL" id="BAAAHQ010000011">
    <property type="protein sequence ID" value="GAA0924672.1"/>
    <property type="molecule type" value="Genomic_DNA"/>
</dbReference>
<dbReference type="PROSITE" id="PS51892">
    <property type="entry name" value="SUBTILASE"/>
    <property type="match status" value="1"/>
</dbReference>
<dbReference type="PRINTS" id="PR00723">
    <property type="entry name" value="SUBTILISIN"/>
</dbReference>
<feature type="domain" description="Peptidase S8/S53" evidence="8">
    <location>
        <begin position="137"/>
        <end position="361"/>
    </location>
</feature>
<dbReference type="PROSITE" id="PS00137">
    <property type="entry name" value="SUBTILASE_HIS"/>
    <property type="match status" value="1"/>
</dbReference>
<dbReference type="SUPFAM" id="SSF52743">
    <property type="entry name" value="Subtilisin-like"/>
    <property type="match status" value="1"/>
</dbReference>
<feature type="chain" id="PRO_5046222250" evidence="7">
    <location>
        <begin position="27"/>
        <end position="381"/>
    </location>
</feature>
<dbReference type="InterPro" id="IPR023828">
    <property type="entry name" value="Peptidase_S8_Ser-AS"/>
</dbReference>
<dbReference type="Gene3D" id="3.40.50.200">
    <property type="entry name" value="Peptidase S8/S53 domain"/>
    <property type="match status" value="1"/>
</dbReference>
<sequence>MKRSLLSLLTVTAAILAGTPAPQAGAAEVRTYVVSLEPAAATRSGSSTRELARRLAARYDGTIKHVYTSALQGFAASMSARNARKLAEDPLVAAVEASRVVRPMAVPSWGLDRIDQRRLPLDGKAVQGGSAAGVTAYLVDSGILRTHEEFGGRARYGFDAIDSDAVADDCYGHGTHVAGILGGRTYGVAKDVSMVAVKVLDCQGNGATADIVAAVDWITRNARRPAVVNMSLESASSEIMDTAVEGSLDTGLVYVVAAGNRGGDACRRSPSGVRAAVTVGATTMRDTKATFSNWGACVDLFAPGEDVASAWNTGDTASAVASGTSMASPHVAGAAALLLRTRPEATPAEIARLIQNQATKGVLTDIGATSENSLLYVEDVL</sequence>
<organism evidence="10 11">
    <name type="scientific">Nonomuraea longicatena</name>
    <dbReference type="NCBI Taxonomy" id="83682"/>
    <lineage>
        <taxon>Bacteria</taxon>
        <taxon>Bacillati</taxon>
        <taxon>Actinomycetota</taxon>
        <taxon>Actinomycetes</taxon>
        <taxon>Streptosporangiales</taxon>
        <taxon>Streptosporangiaceae</taxon>
        <taxon>Nonomuraea</taxon>
    </lineage>
</organism>
<keyword evidence="3 5" id="KW-0378">Hydrolase</keyword>
<feature type="domain" description="Inhibitor I9" evidence="9">
    <location>
        <begin position="31"/>
        <end position="102"/>
    </location>
</feature>
<evidence type="ECO:0000256" key="5">
    <source>
        <dbReference type="PROSITE-ProRule" id="PRU01240"/>
    </source>
</evidence>
<dbReference type="InterPro" id="IPR037045">
    <property type="entry name" value="S8pro/Inhibitor_I9_sf"/>
</dbReference>
<dbReference type="InterPro" id="IPR015500">
    <property type="entry name" value="Peptidase_S8_subtilisin-rel"/>
</dbReference>
<evidence type="ECO:0000256" key="3">
    <source>
        <dbReference type="ARBA" id="ARBA00022801"/>
    </source>
</evidence>
<dbReference type="Pfam" id="PF05922">
    <property type="entry name" value="Inhibitor_I9"/>
    <property type="match status" value="1"/>
</dbReference>
<feature type="active site" description="Charge relay system" evidence="5">
    <location>
        <position position="140"/>
    </location>
</feature>
<dbReference type="InterPro" id="IPR010259">
    <property type="entry name" value="S8pro/Inhibitor_I9"/>
</dbReference>
<dbReference type="InterPro" id="IPR000209">
    <property type="entry name" value="Peptidase_S8/S53_dom"/>
</dbReference>
<dbReference type="Pfam" id="PF00082">
    <property type="entry name" value="Peptidase_S8"/>
    <property type="match status" value="1"/>
</dbReference>
<keyword evidence="7" id="KW-0732">Signal</keyword>
<dbReference type="InterPro" id="IPR050131">
    <property type="entry name" value="Peptidase_S8_subtilisin-like"/>
</dbReference>
<comment type="caution">
    <text evidence="10">The sequence shown here is derived from an EMBL/GenBank/DDBJ whole genome shotgun (WGS) entry which is preliminary data.</text>
</comment>
<dbReference type="Proteomes" id="UP001501578">
    <property type="component" value="Unassembled WGS sequence"/>
</dbReference>